<feature type="domain" description="Methyltransferase type 11" evidence="1">
    <location>
        <begin position="62"/>
        <end position="110"/>
    </location>
</feature>
<gene>
    <name evidence="2" type="ORF">UV73_C0012G0108</name>
</gene>
<dbReference type="EMBL" id="LCFP01000012">
    <property type="protein sequence ID" value="KKS96080.1"/>
    <property type="molecule type" value="Genomic_DNA"/>
</dbReference>
<dbReference type="CDD" id="cd02440">
    <property type="entry name" value="AdoMet_MTases"/>
    <property type="match status" value="1"/>
</dbReference>
<dbReference type="SUPFAM" id="SSF53335">
    <property type="entry name" value="S-adenosyl-L-methionine-dependent methyltransferases"/>
    <property type="match status" value="1"/>
</dbReference>
<dbReference type="Pfam" id="PF08241">
    <property type="entry name" value="Methyltransf_11"/>
    <property type="match status" value="1"/>
</dbReference>
<evidence type="ECO:0000313" key="3">
    <source>
        <dbReference type="Proteomes" id="UP000034894"/>
    </source>
</evidence>
<evidence type="ECO:0000259" key="1">
    <source>
        <dbReference type="Pfam" id="PF08241"/>
    </source>
</evidence>
<dbReference type="GO" id="GO:0008757">
    <property type="term" value="F:S-adenosylmethionine-dependent methyltransferase activity"/>
    <property type="evidence" value="ECO:0007669"/>
    <property type="project" value="InterPro"/>
</dbReference>
<protein>
    <recommendedName>
        <fullName evidence="1">Methyltransferase type 11 domain-containing protein</fullName>
    </recommendedName>
</protein>
<dbReference type="STRING" id="1618443.UV73_C0012G0108"/>
<sequence>MKSQKLLKINIGSGPIGRSDWINLDWGILPLLSKLPLLIRLLVNLKLLPRGYNKPWPSNPVLHDCRKKLPFSDSTVDFIYSSHFLEHLYRFQAIELLKDCKRILKPNGIIRIVVPDLAILAEKYLKNDKVFYNKLLSDSERKNTISKYLADEFVNNFNGYESWDKSNLIQKIQRLFIRGHLWMYDYESLKNILITLGFRKIIRCKPGIGKVPNIKYLDIHKFGSLLIESSK</sequence>
<reference evidence="2 3" key="1">
    <citation type="journal article" date="2015" name="Nature">
        <title>rRNA introns, odd ribosomes, and small enigmatic genomes across a large radiation of phyla.</title>
        <authorList>
            <person name="Brown C.T."/>
            <person name="Hug L.A."/>
            <person name="Thomas B.C."/>
            <person name="Sharon I."/>
            <person name="Castelle C.J."/>
            <person name="Singh A."/>
            <person name="Wilkins M.J."/>
            <person name="Williams K.H."/>
            <person name="Banfield J.F."/>
        </authorList>
    </citation>
    <scope>NUCLEOTIDE SEQUENCE [LARGE SCALE GENOMIC DNA]</scope>
</reference>
<proteinExistence type="predicted"/>
<dbReference type="AlphaFoldDB" id="A0A0G1DDW0"/>
<evidence type="ECO:0000313" key="2">
    <source>
        <dbReference type="EMBL" id="KKS96080.1"/>
    </source>
</evidence>
<accession>A0A0G1DDW0</accession>
<comment type="caution">
    <text evidence="2">The sequence shown here is derived from an EMBL/GenBank/DDBJ whole genome shotgun (WGS) entry which is preliminary data.</text>
</comment>
<dbReference type="Proteomes" id="UP000034894">
    <property type="component" value="Unassembled WGS sequence"/>
</dbReference>
<organism evidence="2 3">
    <name type="scientific">Candidatus Gottesmanbacteria bacterium GW2011_GWA2_43_14</name>
    <dbReference type="NCBI Taxonomy" id="1618443"/>
    <lineage>
        <taxon>Bacteria</taxon>
        <taxon>Candidatus Gottesmaniibacteriota</taxon>
    </lineage>
</organism>
<dbReference type="InterPro" id="IPR013216">
    <property type="entry name" value="Methyltransf_11"/>
</dbReference>
<dbReference type="InterPro" id="IPR029063">
    <property type="entry name" value="SAM-dependent_MTases_sf"/>
</dbReference>
<dbReference type="Gene3D" id="3.40.50.150">
    <property type="entry name" value="Vaccinia Virus protein VP39"/>
    <property type="match status" value="1"/>
</dbReference>
<name>A0A0G1DDW0_9BACT</name>